<sequence length="273" mass="30005">MFSAYTNTGDLINEIISGPGNVVADKSGALDTITESLAKLLTQLNGECQAIILGIAGLDTSGYEEELQQKWSRFGIPLFLMNDAKLALYAKLKGEDGALLISGTGSVGYLKYKGQFFRAGGWGHILGDEGSGYWLGKQAYKQVVEDIDRRMITPFTSAFIKWLGFSTPTEAVRQFYHLNKEEVANAAVFVAGSQTETALKLQQQAGKHLAQLIDFLCVNHNEPIVVALTGSVLEKNEKVRAALREHLAIPKTTLIVSETPITLGGWYYWKEQR</sequence>
<dbReference type="Pfam" id="PF01869">
    <property type="entry name" value="BcrAD_BadFG"/>
    <property type="match status" value="1"/>
</dbReference>
<dbReference type="EMBL" id="JXKH01000008">
    <property type="protein sequence ID" value="OJG17598.1"/>
    <property type="molecule type" value="Genomic_DNA"/>
</dbReference>
<dbReference type="SUPFAM" id="SSF53067">
    <property type="entry name" value="Actin-like ATPase domain"/>
    <property type="match status" value="2"/>
</dbReference>
<dbReference type="CDD" id="cd24007">
    <property type="entry name" value="ASKHA_NBD_eukNAGK-like"/>
    <property type="match status" value="1"/>
</dbReference>
<dbReference type="InterPro" id="IPR002731">
    <property type="entry name" value="ATPase_BadF"/>
</dbReference>
<evidence type="ECO:0000259" key="1">
    <source>
        <dbReference type="Pfam" id="PF01869"/>
    </source>
</evidence>
<name>A0A1L8RCX1_9ENTE</name>
<gene>
    <name evidence="2" type="ORF">RU97_GL002606</name>
</gene>
<evidence type="ECO:0000313" key="2">
    <source>
        <dbReference type="EMBL" id="OJG17598.1"/>
    </source>
</evidence>
<dbReference type="PANTHER" id="PTHR43190">
    <property type="entry name" value="N-ACETYL-D-GLUCOSAMINE KINASE"/>
    <property type="match status" value="1"/>
</dbReference>
<dbReference type="InterPro" id="IPR043129">
    <property type="entry name" value="ATPase_NBD"/>
</dbReference>
<reference evidence="2 3" key="1">
    <citation type="submission" date="2014-12" db="EMBL/GenBank/DDBJ databases">
        <title>Draft genome sequences of 29 type strains of Enterococci.</title>
        <authorList>
            <person name="Zhong Z."/>
            <person name="Sun Z."/>
            <person name="Liu W."/>
            <person name="Zhang W."/>
            <person name="Zhang H."/>
        </authorList>
    </citation>
    <scope>NUCLEOTIDE SEQUENCE [LARGE SCALE GENOMIC DNA]</scope>
    <source>
        <strain evidence="2 3">DSM 17029</strain>
    </source>
</reference>
<dbReference type="STRING" id="214095.RU97_GL002606"/>
<dbReference type="PANTHER" id="PTHR43190:SF3">
    <property type="entry name" value="N-ACETYL-D-GLUCOSAMINE KINASE"/>
    <property type="match status" value="1"/>
</dbReference>
<dbReference type="InterPro" id="IPR052519">
    <property type="entry name" value="Euk-type_GlcNAc_Kinase"/>
</dbReference>
<comment type="caution">
    <text evidence="2">The sequence shown here is derived from an EMBL/GenBank/DDBJ whole genome shotgun (WGS) entry which is preliminary data.</text>
</comment>
<accession>A0A1L8RCX1</accession>
<dbReference type="AlphaFoldDB" id="A0A1L8RCX1"/>
<protein>
    <recommendedName>
        <fullName evidence="1">ATPase BadF/BadG/BcrA/BcrD type domain-containing protein</fullName>
    </recommendedName>
</protein>
<evidence type="ECO:0000313" key="3">
    <source>
        <dbReference type="Proteomes" id="UP000181884"/>
    </source>
</evidence>
<dbReference type="Proteomes" id="UP000181884">
    <property type="component" value="Unassembled WGS sequence"/>
</dbReference>
<organism evidence="2 3">
    <name type="scientific">Enterococcus canis</name>
    <dbReference type="NCBI Taxonomy" id="214095"/>
    <lineage>
        <taxon>Bacteria</taxon>
        <taxon>Bacillati</taxon>
        <taxon>Bacillota</taxon>
        <taxon>Bacilli</taxon>
        <taxon>Lactobacillales</taxon>
        <taxon>Enterococcaceae</taxon>
        <taxon>Enterococcus</taxon>
    </lineage>
</organism>
<dbReference type="Gene3D" id="3.30.420.40">
    <property type="match status" value="2"/>
</dbReference>
<feature type="domain" description="ATPase BadF/BadG/BcrA/BcrD type" evidence="1">
    <location>
        <begin position="6"/>
        <end position="247"/>
    </location>
</feature>
<proteinExistence type="predicted"/>
<keyword evidence="3" id="KW-1185">Reference proteome</keyword>